<accession>A0A7X9XB79</accession>
<comment type="caution">
    <text evidence="1">The sequence shown here is derived from an EMBL/GenBank/DDBJ whole genome shotgun (WGS) entry which is preliminary data.</text>
</comment>
<sequence>MHDFIPFPDTSYIPDKYYVVIPDSLYNTGKLNSMNKLYTYFVQKGINIYHVGTDKRNQAFIFRSKPTYQNKIMNIKSVKVLHTNKASDNS</sequence>
<proteinExistence type="predicted"/>
<organism evidence="1 2">
    <name type="scientific">Flammeovirga aprica JL-4</name>
    <dbReference type="NCBI Taxonomy" id="694437"/>
    <lineage>
        <taxon>Bacteria</taxon>
        <taxon>Pseudomonadati</taxon>
        <taxon>Bacteroidota</taxon>
        <taxon>Cytophagia</taxon>
        <taxon>Cytophagales</taxon>
        <taxon>Flammeovirgaceae</taxon>
        <taxon>Flammeovirga</taxon>
    </lineage>
</organism>
<name>A0A7X9XB79_9BACT</name>
<dbReference type="RefSeq" id="WP_169658689.1">
    <property type="nucleotide sequence ID" value="NZ_JABANE010000064.1"/>
</dbReference>
<keyword evidence="2" id="KW-1185">Reference proteome</keyword>
<reference evidence="1 2" key="1">
    <citation type="submission" date="2020-04" db="EMBL/GenBank/DDBJ databases">
        <title>Flammeovirga sp. SR4, a novel species isolated from seawater.</title>
        <authorList>
            <person name="Wang X."/>
        </authorList>
    </citation>
    <scope>NUCLEOTIDE SEQUENCE [LARGE SCALE GENOMIC DNA]</scope>
    <source>
        <strain evidence="1 2">ATCC 23126</strain>
    </source>
</reference>
<evidence type="ECO:0000313" key="2">
    <source>
        <dbReference type="Proteomes" id="UP000576082"/>
    </source>
</evidence>
<protein>
    <submittedName>
        <fullName evidence="1">Uncharacterized protein</fullName>
    </submittedName>
</protein>
<dbReference type="EMBL" id="JABANE010000064">
    <property type="protein sequence ID" value="NME70451.1"/>
    <property type="molecule type" value="Genomic_DNA"/>
</dbReference>
<dbReference type="AlphaFoldDB" id="A0A7X9XB79"/>
<gene>
    <name evidence="1" type="ORF">HHU12_20920</name>
</gene>
<evidence type="ECO:0000313" key="1">
    <source>
        <dbReference type="EMBL" id="NME70451.1"/>
    </source>
</evidence>
<dbReference type="Proteomes" id="UP000576082">
    <property type="component" value="Unassembled WGS sequence"/>
</dbReference>